<dbReference type="AlphaFoldDB" id="A0A2J7YTV2"/>
<dbReference type="InterPro" id="IPR005119">
    <property type="entry name" value="LysR_subst-bd"/>
</dbReference>
<evidence type="ECO:0000259" key="5">
    <source>
        <dbReference type="PROSITE" id="PS50931"/>
    </source>
</evidence>
<dbReference type="PROSITE" id="PS50931">
    <property type="entry name" value="HTH_LYSR"/>
    <property type="match status" value="1"/>
</dbReference>
<comment type="similarity">
    <text evidence="1">Belongs to the LysR transcriptional regulatory family.</text>
</comment>
<proteinExistence type="inferred from homology"/>
<evidence type="ECO:0000256" key="3">
    <source>
        <dbReference type="ARBA" id="ARBA00023125"/>
    </source>
</evidence>
<dbReference type="Pfam" id="PF00126">
    <property type="entry name" value="HTH_1"/>
    <property type="match status" value="1"/>
</dbReference>
<dbReference type="SUPFAM" id="SSF53850">
    <property type="entry name" value="Periplasmic binding protein-like II"/>
    <property type="match status" value="1"/>
</dbReference>
<dbReference type="Gene3D" id="3.40.190.10">
    <property type="entry name" value="Periplasmic binding protein-like II"/>
    <property type="match status" value="2"/>
</dbReference>
<protein>
    <recommendedName>
        <fullName evidence="5">HTH lysR-type domain-containing protein</fullName>
    </recommendedName>
</protein>
<sequence length="315" mass="34027">MAHVDLNLLVALDALLEENSVTAAADRLHLTPPAMSRTLARIRRATGDDILVRAGRSMVPTPRALELREETRDLVRRATAVLTPVSRLDLARLNRHFSVRGHDALLAALAAPLIARVGATAPNIRLSLLAESVDQPHLTRGQVDLEIGANEPGRPELSCEVVGTDRMVLALRRGHPLAKGRVGVDRLVRMAFVTVSRRGRLHDAVDDALAERGLRRRVIASLPTSAAALDVVSRSDAVAVVAERVCRPASARLGLVTRRLPLELPPTPVVVTWHHRHDSDPAHAWLRGEVRSVLREVTDGAGRPATGPGHRSGSA</sequence>
<dbReference type="InterPro" id="IPR036388">
    <property type="entry name" value="WH-like_DNA-bd_sf"/>
</dbReference>
<dbReference type="GO" id="GO:0003700">
    <property type="term" value="F:DNA-binding transcription factor activity"/>
    <property type="evidence" value="ECO:0007669"/>
    <property type="project" value="InterPro"/>
</dbReference>
<evidence type="ECO:0000313" key="6">
    <source>
        <dbReference type="EMBL" id="PNG91453.1"/>
    </source>
</evidence>
<dbReference type="PANTHER" id="PTHR30118">
    <property type="entry name" value="HTH-TYPE TRANSCRIPTIONAL REGULATOR LEUO-RELATED"/>
    <property type="match status" value="1"/>
</dbReference>
<keyword evidence="7" id="KW-1185">Reference proteome</keyword>
<comment type="caution">
    <text evidence="6">The sequence shown here is derived from an EMBL/GenBank/DDBJ whole genome shotgun (WGS) entry which is preliminary data.</text>
</comment>
<accession>A0A2J7YTV2</accession>
<dbReference type="EMBL" id="LJIW01000002">
    <property type="protein sequence ID" value="PNG91453.1"/>
    <property type="molecule type" value="Genomic_DNA"/>
</dbReference>
<reference evidence="6 7" key="1">
    <citation type="submission" date="2015-09" db="EMBL/GenBank/DDBJ databases">
        <title>Genome sequence, genome mining and natural product profiling of a biocontrol bacterium Streptomyces malaysiensis F913.</title>
        <authorList>
            <person name="Xu Y."/>
            <person name="Wei J."/>
            <person name="Xie J."/>
            <person name="Li T."/>
            <person name="Zhou Z."/>
        </authorList>
    </citation>
    <scope>NUCLEOTIDE SEQUENCE [LARGE SCALE GENOMIC DNA]</scope>
    <source>
        <strain evidence="6 7">F913</strain>
    </source>
</reference>
<dbReference type="Pfam" id="PF03466">
    <property type="entry name" value="LysR_substrate"/>
    <property type="match status" value="1"/>
</dbReference>
<name>A0A2J7YTV2_STRMQ</name>
<keyword evidence="3" id="KW-0238">DNA-binding</keyword>
<keyword evidence="2" id="KW-0805">Transcription regulation</keyword>
<dbReference type="PANTHER" id="PTHR30118:SF15">
    <property type="entry name" value="TRANSCRIPTIONAL REGULATORY PROTEIN"/>
    <property type="match status" value="1"/>
</dbReference>
<evidence type="ECO:0000313" key="7">
    <source>
        <dbReference type="Proteomes" id="UP000236520"/>
    </source>
</evidence>
<evidence type="ECO:0000256" key="2">
    <source>
        <dbReference type="ARBA" id="ARBA00023015"/>
    </source>
</evidence>
<dbReference type="Proteomes" id="UP000236520">
    <property type="component" value="Unassembled WGS sequence"/>
</dbReference>
<dbReference type="SUPFAM" id="SSF46785">
    <property type="entry name" value="Winged helix' DNA-binding domain"/>
    <property type="match status" value="1"/>
</dbReference>
<dbReference type="InterPro" id="IPR036390">
    <property type="entry name" value="WH_DNA-bd_sf"/>
</dbReference>
<dbReference type="InterPro" id="IPR050389">
    <property type="entry name" value="LysR-type_TF"/>
</dbReference>
<feature type="domain" description="HTH lysR-type" evidence="5">
    <location>
        <begin position="4"/>
        <end position="61"/>
    </location>
</feature>
<gene>
    <name evidence="6" type="ORF">SMF913_26918</name>
</gene>
<organism evidence="6 7">
    <name type="scientific">Streptomyces malaysiensis</name>
    <dbReference type="NCBI Taxonomy" id="92644"/>
    <lineage>
        <taxon>Bacteria</taxon>
        <taxon>Bacillati</taxon>
        <taxon>Actinomycetota</taxon>
        <taxon>Actinomycetes</taxon>
        <taxon>Kitasatosporales</taxon>
        <taxon>Streptomycetaceae</taxon>
        <taxon>Streptomyces</taxon>
        <taxon>Streptomyces violaceusniger group</taxon>
    </lineage>
</organism>
<evidence type="ECO:0000256" key="1">
    <source>
        <dbReference type="ARBA" id="ARBA00009437"/>
    </source>
</evidence>
<keyword evidence="4" id="KW-0804">Transcription</keyword>
<evidence type="ECO:0000256" key="4">
    <source>
        <dbReference type="ARBA" id="ARBA00023163"/>
    </source>
</evidence>
<dbReference type="GO" id="GO:0003677">
    <property type="term" value="F:DNA binding"/>
    <property type="evidence" value="ECO:0007669"/>
    <property type="project" value="UniProtKB-KW"/>
</dbReference>
<dbReference type="Gene3D" id="1.10.10.10">
    <property type="entry name" value="Winged helix-like DNA-binding domain superfamily/Winged helix DNA-binding domain"/>
    <property type="match status" value="1"/>
</dbReference>
<dbReference type="InterPro" id="IPR000847">
    <property type="entry name" value="LysR_HTH_N"/>
</dbReference>